<comment type="caution">
    <text evidence="1">The sequence shown here is derived from an EMBL/GenBank/DDBJ whole genome shotgun (WGS) entry which is preliminary data.</text>
</comment>
<dbReference type="Proteomes" id="UP000749311">
    <property type="component" value="Unassembled WGS sequence"/>
</dbReference>
<name>A0ABX0SG77_9ACTN</name>
<sequence length="121" mass="12939">MDNFGRTGIEAWLGEALGSLTEGQMGAITGYADEVTRLFPDEVEDRAEWDAALSAAMQVMLRETSLTDLGRALDLARSAERVAMAAVQGGIIAASETGVPEMEIARQAGVNRQTVRRVLGK</sequence>
<dbReference type="RefSeq" id="WP_167166952.1">
    <property type="nucleotide sequence ID" value="NZ_BAAAOO010000013.1"/>
</dbReference>
<organism evidence="1 2">
    <name type="scientific">Brooklawnia cerclae</name>
    <dbReference type="NCBI Taxonomy" id="349934"/>
    <lineage>
        <taxon>Bacteria</taxon>
        <taxon>Bacillati</taxon>
        <taxon>Actinomycetota</taxon>
        <taxon>Actinomycetes</taxon>
        <taxon>Propionibacteriales</taxon>
        <taxon>Propionibacteriaceae</taxon>
        <taxon>Brooklawnia</taxon>
    </lineage>
</organism>
<dbReference type="EMBL" id="JAAMOZ010000001">
    <property type="protein sequence ID" value="NIH57339.1"/>
    <property type="molecule type" value="Genomic_DNA"/>
</dbReference>
<accession>A0ABX0SG77</accession>
<evidence type="ECO:0000313" key="1">
    <source>
        <dbReference type="EMBL" id="NIH57339.1"/>
    </source>
</evidence>
<proteinExistence type="predicted"/>
<evidence type="ECO:0000313" key="2">
    <source>
        <dbReference type="Proteomes" id="UP000749311"/>
    </source>
</evidence>
<keyword evidence="2" id="KW-1185">Reference proteome</keyword>
<reference evidence="1 2" key="1">
    <citation type="submission" date="2020-02" db="EMBL/GenBank/DDBJ databases">
        <title>Sequencing the genomes of 1000 actinobacteria strains.</title>
        <authorList>
            <person name="Klenk H.-P."/>
        </authorList>
    </citation>
    <scope>NUCLEOTIDE SEQUENCE [LARGE SCALE GENOMIC DNA]</scope>
    <source>
        <strain evidence="1 2">DSM 19609</strain>
    </source>
</reference>
<gene>
    <name evidence="1" type="ORF">FB473_001984</name>
</gene>
<protein>
    <submittedName>
        <fullName evidence="1">Uncharacterized protein</fullName>
    </submittedName>
</protein>